<keyword evidence="3" id="KW-1185">Reference proteome</keyword>
<keyword evidence="1" id="KW-0812">Transmembrane</keyword>
<feature type="transmembrane region" description="Helical" evidence="1">
    <location>
        <begin position="47"/>
        <end position="68"/>
    </location>
</feature>
<dbReference type="KEGG" id="fbe:FF125_01480"/>
<keyword evidence="1" id="KW-1133">Transmembrane helix</keyword>
<proteinExistence type="predicted"/>
<dbReference type="RefSeq" id="WP_117882168.1">
    <property type="nucleotide sequence ID" value="NZ_CP040749.1"/>
</dbReference>
<evidence type="ECO:0000256" key="1">
    <source>
        <dbReference type="SAM" id="Phobius"/>
    </source>
</evidence>
<accession>A0A5B7TPT5</accession>
<reference evidence="2 3" key="1">
    <citation type="submission" date="2019-05" db="EMBL/GenBank/DDBJ databases">
        <title>Algicella ahnfeltiae gen. nov., sp. nov., a novel marine bacterium of the family Flavobacteriaceae isolated from a red alga.</title>
        <authorList>
            <person name="Nedashkovskaya O.I."/>
            <person name="Kukhlevskiy A.D."/>
            <person name="Kim S.-G."/>
            <person name="Zhukova N.V."/>
            <person name="Mikhailov V.V."/>
        </authorList>
    </citation>
    <scope>NUCLEOTIDE SEQUENCE [LARGE SCALE GENOMIC DNA]</scope>
    <source>
        <strain evidence="2 3">10Alg115</strain>
    </source>
</reference>
<keyword evidence="1" id="KW-0472">Membrane</keyword>
<protein>
    <submittedName>
        <fullName evidence="2">Uncharacterized protein</fullName>
    </submittedName>
</protein>
<feature type="transmembrane region" description="Helical" evidence="1">
    <location>
        <begin position="7"/>
        <end position="27"/>
    </location>
</feature>
<dbReference type="AlphaFoldDB" id="A0A5B7TPT5"/>
<dbReference type="EMBL" id="CP040749">
    <property type="protein sequence ID" value="QCX37173.1"/>
    <property type="molecule type" value="Genomic_DNA"/>
</dbReference>
<dbReference type="Proteomes" id="UP000306229">
    <property type="component" value="Chromosome"/>
</dbReference>
<evidence type="ECO:0000313" key="2">
    <source>
        <dbReference type="EMBL" id="QCX37173.1"/>
    </source>
</evidence>
<feature type="transmembrane region" description="Helical" evidence="1">
    <location>
        <begin position="135"/>
        <end position="156"/>
    </location>
</feature>
<feature type="transmembrane region" description="Helical" evidence="1">
    <location>
        <begin position="80"/>
        <end position="98"/>
    </location>
</feature>
<evidence type="ECO:0000313" key="3">
    <source>
        <dbReference type="Proteomes" id="UP000306229"/>
    </source>
</evidence>
<dbReference type="OrthoDB" id="1202461at2"/>
<sequence>MDKSKIVTIVTAVLGLIGVFFLVRIIMVGEEAIKTDAAVQGGIVDPLITFSNFLLIATIVITIVFSVLNLIKHPEALKKTLIVFGVFLVLFLIAYFTAGDDLATDAQGNALEIKDMSDKILTGEAATSLTKKVTALINFTGILGVIGLLTIGWGFVKSIGK</sequence>
<gene>
    <name evidence="2" type="ORF">FF125_01480</name>
</gene>
<organism evidence="2 3">
    <name type="scientific">Aureibaculum algae</name>
    <dbReference type="NCBI Taxonomy" id="2584122"/>
    <lineage>
        <taxon>Bacteria</taxon>
        <taxon>Pseudomonadati</taxon>
        <taxon>Bacteroidota</taxon>
        <taxon>Flavobacteriia</taxon>
        <taxon>Flavobacteriales</taxon>
        <taxon>Flavobacteriaceae</taxon>
        <taxon>Aureibaculum</taxon>
    </lineage>
</organism>
<name>A0A5B7TPT5_9FLAO</name>